<sequence>MNSHLKRLENFLNSDIKPFVRLFTKTINECPNIDHLYFVIYTKFIYKY</sequence>
<gene>
    <name evidence="1" type="ORF">METZ01_LOCUS442673</name>
</gene>
<dbReference type="EMBL" id="UINC01180558">
    <property type="protein sequence ID" value="SVD89819.1"/>
    <property type="molecule type" value="Genomic_DNA"/>
</dbReference>
<dbReference type="AlphaFoldDB" id="A0A382Z3N9"/>
<name>A0A382Z3N9_9ZZZZ</name>
<accession>A0A382Z3N9</accession>
<evidence type="ECO:0000313" key="1">
    <source>
        <dbReference type="EMBL" id="SVD89819.1"/>
    </source>
</evidence>
<organism evidence="1">
    <name type="scientific">marine metagenome</name>
    <dbReference type="NCBI Taxonomy" id="408172"/>
    <lineage>
        <taxon>unclassified sequences</taxon>
        <taxon>metagenomes</taxon>
        <taxon>ecological metagenomes</taxon>
    </lineage>
</organism>
<reference evidence="1" key="1">
    <citation type="submission" date="2018-05" db="EMBL/GenBank/DDBJ databases">
        <authorList>
            <person name="Lanie J.A."/>
            <person name="Ng W.-L."/>
            <person name="Kazmierczak K.M."/>
            <person name="Andrzejewski T.M."/>
            <person name="Davidsen T.M."/>
            <person name="Wayne K.J."/>
            <person name="Tettelin H."/>
            <person name="Glass J.I."/>
            <person name="Rusch D."/>
            <person name="Podicherti R."/>
            <person name="Tsui H.-C.T."/>
            <person name="Winkler M.E."/>
        </authorList>
    </citation>
    <scope>NUCLEOTIDE SEQUENCE</scope>
</reference>
<proteinExistence type="predicted"/>
<protein>
    <submittedName>
        <fullName evidence="1">Uncharacterized protein</fullName>
    </submittedName>
</protein>
<feature type="non-terminal residue" evidence="1">
    <location>
        <position position="48"/>
    </location>
</feature>